<dbReference type="Gene3D" id="3.40.640.10">
    <property type="entry name" value="Type I PLP-dependent aspartate aminotransferase-like (Major domain)"/>
    <property type="match status" value="1"/>
</dbReference>
<protein>
    <submittedName>
        <fullName evidence="8">Orn/Lys/Arg decarboxylase major region</fullName>
    </submittedName>
</protein>
<evidence type="ECO:0000313" key="8">
    <source>
        <dbReference type="EMBL" id="ABW17629.1"/>
    </source>
</evidence>
<keyword evidence="5" id="KW-0456">Lyase</keyword>
<dbReference type="AlphaFoldDB" id="A8MEF8"/>
<dbReference type="Pfam" id="PF01276">
    <property type="entry name" value="OKR_DC_1"/>
    <property type="match status" value="1"/>
</dbReference>
<dbReference type="HOGENOM" id="CLU_025925_2_1_9"/>
<dbReference type="Proteomes" id="UP000000269">
    <property type="component" value="Chromosome"/>
</dbReference>
<dbReference type="InterPro" id="IPR015424">
    <property type="entry name" value="PyrdxlP-dep_Trfase"/>
</dbReference>
<dbReference type="eggNOG" id="COG1982">
    <property type="taxonomic scope" value="Bacteria"/>
</dbReference>
<evidence type="ECO:0000256" key="2">
    <source>
        <dbReference type="ARBA" id="ARBA00010671"/>
    </source>
</evidence>
<dbReference type="STRING" id="350688.Clos_0059"/>
<dbReference type="InterPro" id="IPR052357">
    <property type="entry name" value="Orn_Lys_Arg_decarboxylase-I"/>
</dbReference>
<dbReference type="InterPro" id="IPR015421">
    <property type="entry name" value="PyrdxlP-dep_Trfase_major"/>
</dbReference>
<evidence type="ECO:0000313" key="9">
    <source>
        <dbReference type="Proteomes" id="UP000000269"/>
    </source>
</evidence>
<keyword evidence="9" id="KW-1185">Reference proteome</keyword>
<evidence type="ECO:0000256" key="3">
    <source>
        <dbReference type="ARBA" id="ARBA00022793"/>
    </source>
</evidence>
<feature type="domain" description="Orn/Lys/Arg decarboxylase C-terminal" evidence="7">
    <location>
        <begin position="400"/>
        <end position="463"/>
    </location>
</feature>
<keyword evidence="3" id="KW-0210">Decarboxylase</keyword>
<dbReference type="InterPro" id="IPR008286">
    <property type="entry name" value="Prn/Lys/Arg_de-COase_C"/>
</dbReference>
<dbReference type="EMBL" id="CP000853">
    <property type="protein sequence ID" value="ABW17629.1"/>
    <property type="molecule type" value="Genomic_DNA"/>
</dbReference>
<dbReference type="Gene3D" id="3.90.100.10">
    <property type="entry name" value="Orn/Lys/Arg decarboxylase, C-terminal domain"/>
    <property type="match status" value="1"/>
</dbReference>
<dbReference type="InterPro" id="IPR036633">
    <property type="entry name" value="Prn/Lys/Arg_de-COase_C_sf"/>
</dbReference>
<feature type="domain" description="Orn/Lys/Arg decarboxylases family 1 pyridoxal-P attachment site" evidence="6">
    <location>
        <begin position="8"/>
        <end position="334"/>
    </location>
</feature>
<dbReference type="KEGG" id="aoe:Clos_0059"/>
<dbReference type="Pfam" id="PF03711">
    <property type="entry name" value="OKR_DC_1_C"/>
    <property type="match status" value="1"/>
</dbReference>
<dbReference type="SUPFAM" id="SSF53383">
    <property type="entry name" value="PLP-dependent transferases"/>
    <property type="match status" value="1"/>
</dbReference>
<evidence type="ECO:0000259" key="7">
    <source>
        <dbReference type="Pfam" id="PF03711"/>
    </source>
</evidence>
<dbReference type="GO" id="GO:0016831">
    <property type="term" value="F:carboxy-lyase activity"/>
    <property type="evidence" value="ECO:0007669"/>
    <property type="project" value="UniProtKB-KW"/>
</dbReference>
<dbReference type="RefSeq" id="WP_012157944.1">
    <property type="nucleotide sequence ID" value="NC_009922.1"/>
</dbReference>
<comment type="similarity">
    <text evidence="2">Belongs to the Orn/Lys/Arg decarboxylase class-I family.</text>
</comment>
<evidence type="ECO:0000256" key="4">
    <source>
        <dbReference type="ARBA" id="ARBA00022898"/>
    </source>
</evidence>
<comment type="cofactor">
    <cofactor evidence="1">
        <name>pyridoxal 5'-phosphate</name>
        <dbReference type="ChEBI" id="CHEBI:597326"/>
    </cofactor>
</comment>
<dbReference type="PANTHER" id="PTHR43277:SF4">
    <property type="entry name" value="ARGININE DECARBOXYLASE"/>
    <property type="match status" value="1"/>
</dbReference>
<evidence type="ECO:0000256" key="5">
    <source>
        <dbReference type="ARBA" id="ARBA00023239"/>
    </source>
</evidence>
<reference evidence="9" key="1">
    <citation type="submission" date="2007-10" db="EMBL/GenBank/DDBJ databases">
        <title>Complete genome of Alkaliphilus oremlandii OhILAs.</title>
        <authorList>
            <person name="Copeland A."/>
            <person name="Lucas S."/>
            <person name="Lapidus A."/>
            <person name="Barry K."/>
            <person name="Detter J.C."/>
            <person name="Glavina del Rio T."/>
            <person name="Hammon N."/>
            <person name="Israni S."/>
            <person name="Dalin E."/>
            <person name="Tice H."/>
            <person name="Pitluck S."/>
            <person name="Chain P."/>
            <person name="Malfatti S."/>
            <person name="Shin M."/>
            <person name="Vergez L."/>
            <person name="Schmutz J."/>
            <person name="Larimer F."/>
            <person name="Land M."/>
            <person name="Hauser L."/>
            <person name="Kyrpides N."/>
            <person name="Mikhailova N."/>
            <person name="Stolz J.F."/>
            <person name="Dawson A."/>
            <person name="Fisher E."/>
            <person name="Crable B."/>
            <person name="Perera E."/>
            <person name="Lisak J."/>
            <person name="Ranganathan M."/>
            <person name="Basu P."/>
            <person name="Richardson P."/>
        </authorList>
    </citation>
    <scope>NUCLEOTIDE SEQUENCE [LARGE SCALE GENOMIC DNA]</scope>
    <source>
        <strain evidence="9">OhILAs</strain>
    </source>
</reference>
<gene>
    <name evidence="8" type="ordered locus">Clos_0059</name>
</gene>
<keyword evidence="4" id="KW-0663">Pyridoxal phosphate</keyword>
<proteinExistence type="inferred from homology"/>
<name>A8MEF8_ALKOO</name>
<organism evidence="8 9">
    <name type="scientific">Alkaliphilus oremlandii (strain OhILAs)</name>
    <name type="common">Clostridium oremlandii (strain OhILAs)</name>
    <dbReference type="NCBI Taxonomy" id="350688"/>
    <lineage>
        <taxon>Bacteria</taxon>
        <taxon>Bacillati</taxon>
        <taxon>Bacillota</taxon>
        <taxon>Clostridia</taxon>
        <taxon>Peptostreptococcales</taxon>
        <taxon>Natronincolaceae</taxon>
        <taxon>Alkaliphilus</taxon>
    </lineage>
</organism>
<evidence type="ECO:0000259" key="6">
    <source>
        <dbReference type="Pfam" id="PF01276"/>
    </source>
</evidence>
<evidence type="ECO:0000256" key="1">
    <source>
        <dbReference type="ARBA" id="ARBA00001933"/>
    </source>
</evidence>
<dbReference type="PANTHER" id="PTHR43277">
    <property type="entry name" value="ARGININE DECARBOXYLASE"/>
    <property type="match status" value="1"/>
</dbReference>
<sequence length="482" mass="54545">MKAMQDLPVINRLLDLNNENIVSFHVPGHKNGRLYERFQYKNFIDVLHQLDTTEILGTDNLHHPEDVIKESQERASKVFGSEETFFLVNGSTSGIYSMIMAATSPGDKILIDRNCHQSVINAMILGDLVPIYIYPRIEEGQGISIGMPEEEIERQLIAHKEIKAVILTYPTYYGIAWDLKKIGEIVHKYDKILLIDEAHGAHFGLSVHLPPTALSCGADCVVQSTHKTLPSFTQSSMLHIQGNRVQREKLKSMLKIHQSSSPSYLLLSSLDFAVMLYKEQGEALMEELLRNIEGFKADIGTCSRIKVMGEEVVGENKAFALDPTRLWIAVEGVKGYDLDAILRKRFRIQMELSNEYGVLAVTTMGNNKADFDQLQRALQIISSEYMDRCIEEIDVQRYRAPKQVLTPRAAFYGKKKRILLKESIGEISGEYIIPYPPGIPLVIPGEEINEEVLNVLDQMIKGKKEILGLRDGAYQWIDVILR</sequence>
<accession>A8MEF8</accession>
<dbReference type="SUPFAM" id="SSF55904">
    <property type="entry name" value="Ornithine decarboxylase C-terminal domain"/>
    <property type="match status" value="1"/>
</dbReference>
<dbReference type="InterPro" id="IPR000310">
    <property type="entry name" value="Orn/Lys/Arg_deCO2ase_major_dom"/>
</dbReference>